<sequence length="61" mass="7254">METCRNKYWKIDNIKKPLKSFSAYLLPELQSICGKLNIDMFHSNGKKKTKKDLYQKILETM</sequence>
<accession>A0A133VRB9</accession>
<dbReference type="AlphaFoldDB" id="A0A133VRB9"/>
<evidence type="ECO:0000313" key="2">
    <source>
        <dbReference type="Proteomes" id="UP000070248"/>
    </source>
</evidence>
<name>A0A133VRB9_9EURY</name>
<dbReference type="Proteomes" id="UP000070248">
    <property type="component" value="Unassembled WGS sequence"/>
</dbReference>
<gene>
    <name evidence="1" type="ORF">AKJ59_00025</name>
</gene>
<keyword evidence="2" id="KW-1185">Reference proteome</keyword>
<comment type="caution">
    <text evidence="1">The sequence shown here is derived from an EMBL/GenBank/DDBJ whole genome shotgun (WGS) entry which is preliminary data.</text>
</comment>
<organism evidence="1 2">
    <name type="scientific">candidate division MSBL1 archaeon SCGC-AAA385M02</name>
    <dbReference type="NCBI Taxonomy" id="1698287"/>
    <lineage>
        <taxon>Archaea</taxon>
        <taxon>Methanobacteriati</taxon>
        <taxon>Methanobacteriota</taxon>
        <taxon>candidate division MSBL1</taxon>
    </lineage>
</organism>
<protein>
    <submittedName>
        <fullName evidence="1">Uncharacterized protein</fullName>
    </submittedName>
</protein>
<dbReference type="EMBL" id="LHYL01000001">
    <property type="protein sequence ID" value="KXB08955.1"/>
    <property type="molecule type" value="Genomic_DNA"/>
</dbReference>
<proteinExistence type="predicted"/>
<reference evidence="1 2" key="1">
    <citation type="journal article" date="2016" name="Sci. Rep.">
        <title>Metabolic traits of an uncultured archaeal lineage -MSBL1- from brine pools of the Red Sea.</title>
        <authorList>
            <person name="Mwirichia R."/>
            <person name="Alam I."/>
            <person name="Rashid M."/>
            <person name="Vinu M."/>
            <person name="Ba-Alawi W."/>
            <person name="Anthony Kamau A."/>
            <person name="Kamanda Ngugi D."/>
            <person name="Goker M."/>
            <person name="Klenk H.P."/>
            <person name="Bajic V."/>
            <person name="Stingl U."/>
        </authorList>
    </citation>
    <scope>NUCLEOTIDE SEQUENCE [LARGE SCALE GENOMIC DNA]</scope>
    <source>
        <strain evidence="1">SCGC-AAA385M02</strain>
    </source>
</reference>
<evidence type="ECO:0000313" key="1">
    <source>
        <dbReference type="EMBL" id="KXB08955.1"/>
    </source>
</evidence>